<dbReference type="AlphaFoldDB" id="A0A6H0JKI2"/>
<feature type="compositionally biased region" description="Low complexity" evidence="1">
    <location>
        <begin position="228"/>
        <end position="240"/>
    </location>
</feature>
<organism evidence="3">
    <name type="scientific">Pseudomonas aeruginosa</name>
    <dbReference type="NCBI Taxonomy" id="287"/>
    <lineage>
        <taxon>Bacteria</taxon>
        <taxon>Pseudomonadati</taxon>
        <taxon>Pseudomonadota</taxon>
        <taxon>Gammaproteobacteria</taxon>
        <taxon>Pseudomonadales</taxon>
        <taxon>Pseudomonadaceae</taxon>
        <taxon>Pseudomonas</taxon>
    </lineage>
</organism>
<dbReference type="InterPro" id="IPR018927">
    <property type="entry name" value="Pilus_synth_Q_C"/>
</dbReference>
<feature type="region of interest" description="Disordered" evidence="1">
    <location>
        <begin position="203"/>
        <end position="222"/>
    </location>
</feature>
<evidence type="ECO:0000256" key="1">
    <source>
        <dbReference type="SAM" id="MobiDB-lite"/>
    </source>
</evidence>
<feature type="domain" description="Toxin co-regulated pilus biosynthesis protein Q C-terminal" evidence="2">
    <location>
        <begin position="307"/>
        <end position="385"/>
    </location>
</feature>
<accession>A0A6H0JKI2</accession>
<feature type="region of interest" description="Disordered" evidence="1">
    <location>
        <begin position="228"/>
        <end position="270"/>
    </location>
</feature>
<evidence type="ECO:0000313" key="3">
    <source>
        <dbReference type="EMBL" id="QIU80412.1"/>
    </source>
</evidence>
<dbReference type="Gene3D" id="3.55.50.70">
    <property type="match status" value="1"/>
</dbReference>
<sequence>MPIGLPLCAPSSKGASMTRQLTTLTLCLLLASCTTHKAEPARPAFDSSRNPDLLSPDLYPNGVQPEKEPVVRYGRYTLVSTQPDAGQRDLMAQIIDVTIPSSMNPSVKDAMQYVMSRSGYSLCPAEASHVNILYTRPLPAAQYKLGPMTLRNTLQVLSGPAWQVKVDEVARQVCFVLRPGYQLPPAPRPKPVQQLYAKPAAPTPAAVAQPSSTEKVSTLESPVVVASVPTPTPITTSPAPTKKPESTTAFPPAAPAKDGHPSSPPAASAPIKPLASAVKSMPPTPAVASAPPVKVLTPAEPSRQLAQSWSAETGSTLRDTLEAWAKRARWTVRWEPQDLNYPIEAPLTFHGSFEDAVSELFPLYDAAERPFLVNASRPQSLIIIKERKN</sequence>
<evidence type="ECO:0000259" key="2">
    <source>
        <dbReference type="Pfam" id="PF10671"/>
    </source>
</evidence>
<dbReference type="InterPro" id="IPR022260">
    <property type="entry name" value="Integr_conj_element_PilL"/>
</dbReference>
<dbReference type="NCBIfam" id="TIGR03748">
    <property type="entry name" value="conj_PilL"/>
    <property type="match status" value="1"/>
</dbReference>
<feature type="compositionally biased region" description="Polar residues" evidence="1">
    <location>
        <begin position="211"/>
        <end position="220"/>
    </location>
</feature>
<feature type="region of interest" description="Disordered" evidence="1">
    <location>
        <begin position="40"/>
        <end position="61"/>
    </location>
</feature>
<name>A0A6H0JKI2_PSEAI</name>
<dbReference type="EMBL" id="MT074675">
    <property type="protein sequence ID" value="QIU80412.1"/>
    <property type="molecule type" value="Genomic_DNA"/>
</dbReference>
<reference evidence="3" key="1">
    <citation type="submission" date="2020-02" db="EMBL/GenBank/DDBJ databases">
        <title>PAGI-encoded CrpP-like fluoroquinolone-modifying enzymes among Pseudomonas aeruginosa clinical isolates in Europe.</title>
        <authorList>
            <person name="Ortiz de la Rosa J.M."/>
            <person name="Nordmann P."/>
            <person name="Poirel L."/>
        </authorList>
    </citation>
    <scope>NUCLEOTIDE SEQUENCE</scope>
    <source>
        <strain evidence="3">PAGI-598</strain>
    </source>
</reference>
<dbReference type="Pfam" id="PF10671">
    <property type="entry name" value="TcpQ"/>
    <property type="match status" value="1"/>
</dbReference>
<proteinExistence type="predicted"/>
<protein>
    <submittedName>
        <fullName evidence="3">PilL</fullName>
    </submittedName>
</protein>